<dbReference type="InterPro" id="IPR008733">
    <property type="entry name" value="PEX11"/>
</dbReference>
<dbReference type="STRING" id="1353952.A0A165CVL0"/>
<gene>
    <name evidence="5" type="ORF">CALCODRAFT_503459</name>
</gene>
<dbReference type="PANTHER" id="PTHR12652">
    <property type="entry name" value="PEROXISOMAL BIOGENESIS FACTOR 11"/>
    <property type="match status" value="1"/>
</dbReference>
<name>A0A165CVL0_9BASI</name>
<dbReference type="EMBL" id="KV424105">
    <property type="protein sequence ID" value="KZT51477.1"/>
    <property type="molecule type" value="Genomic_DNA"/>
</dbReference>
<dbReference type="OrthoDB" id="411017at2759"/>
<evidence type="ECO:0000256" key="2">
    <source>
        <dbReference type="ARBA" id="ARBA00023136"/>
    </source>
</evidence>
<evidence type="ECO:0000256" key="3">
    <source>
        <dbReference type="ARBA" id="ARBA00023140"/>
    </source>
</evidence>
<dbReference type="GO" id="GO:0005778">
    <property type="term" value="C:peroxisomal membrane"/>
    <property type="evidence" value="ECO:0007669"/>
    <property type="project" value="UniProtKB-SubCell"/>
</dbReference>
<evidence type="ECO:0000256" key="1">
    <source>
        <dbReference type="ARBA" id="ARBA00022593"/>
    </source>
</evidence>
<comment type="subcellular location">
    <subcellularLocation>
        <location evidence="4">Peroxisome membrane</location>
    </subcellularLocation>
</comment>
<keyword evidence="6" id="KW-1185">Reference proteome</keyword>
<dbReference type="GO" id="GO:0016559">
    <property type="term" value="P:peroxisome fission"/>
    <property type="evidence" value="ECO:0007669"/>
    <property type="project" value="InterPro"/>
</dbReference>
<sequence length="259" mass="28418">MSSLLDPLSHLILHPYLNTLLKVLATTTGRDKLQRGVQYYARLLAWVYARAGRIEDSKKWEGVKGVFGNARKVLRMFKFLEHLQSALRLSASAASSRGTDWAQITQIARQVGYAGFLFFDHVAWAAGVRLINLSKGTQERVNKLSQRFWLAGITLSLVHAGQRFSQIRAEKRRLLATTASSTSSSEKGTPEAEKKVRMSSLRAEHAAVRTQLVQDALDIWLPASNLGIAEVGDGFAGLAGTITSAMGFYAAWQKAAGGK</sequence>
<proteinExistence type="predicted"/>
<dbReference type="AlphaFoldDB" id="A0A165CVL0"/>
<dbReference type="Pfam" id="PF05648">
    <property type="entry name" value="PEX11"/>
    <property type="match status" value="1"/>
</dbReference>
<evidence type="ECO:0000313" key="6">
    <source>
        <dbReference type="Proteomes" id="UP000076842"/>
    </source>
</evidence>
<keyword evidence="2" id="KW-0472">Membrane</keyword>
<evidence type="ECO:0000313" key="5">
    <source>
        <dbReference type="EMBL" id="KZT51477.1"/>
    </source>
</evidence>
<accession>A0A165CVL0</accession>
<dbReference type="InParanoid" id="A0A165CVL0"/>
<dbReference type="Proteomes" id="UP000076842">
    <property type="component" value="Unassembled WGS sequence"/>
</dbReference>
<keyword evidence="1" id="KW-0962">Peroxisome biogenesis</keyword>
<reference evidence="5 6" key="1">
    <citation type="journal article" date="2016" name="Mol. Biol. Evol.">
        <title>Comparative Genomics of Early-Diverging Mushroom-Forming Fungi Provides Insights into the Origins of Lignocellulose Decay Capabilities.</title>
        <authorList>
            <person name="Nagy L.G."/>
            <person name="Riley R."/>
            <person name="Tritt A."/>
            <person name="Adam C."/>
            <person name="Daum C."/>
            <person name="Floudas D."/>
            <person name="Sun H."/>
            <person name="Yadav J.S."/>
            <person name="Pangilinan J."/>
            <person name="Larsson K.H."/>
            <person name="Matsuura K."/>
            <person name="Barry K."/>
            <person name="Labutti K."/>
            <person name="Kuo R."/>
            <person name="Ohm R.A."/>
            <person name="Bhattacharya S.S."/>
            <person name="Shirouzu T."/>
            <person name="Yoshinaga Y."/>
            <person name="Martin F.M."/>
            <person name="Grigoriev I.V."/>
            <person name="Hibbett D.S."/>
        </authorList>
    </citation>
    <scope>NUCLEOTIDE SEQUENCE [LARGE SCALE GENOMIC DNA]</scope>
    <source>
        <strain evidence="5 6">HHB12733</strain>
    </source>
</reference>
<dbReference type="PANTHER" id="PTHR12652:SF50">
    <property type="entry name" value="PEROXIN 11"/>
    <property type="match status" value="1"/>
</dbReference>
<dbReference type="FunCoup" id="A0A165CVL0">
    <property type="interactions" value="42"/>
</dbReference>
<keyword evidence="3" id="KW-0576">Peroxisome</keyword>
<organism evidence="5 6">
    <name type="scientific">Calocera cornea HHB12733</name>
    <dbReference type="NCBI Taxonomy" id="1353952"/>
    <lineage>
        <taxon>Eukaryota</taxon>
        <taxon>Fungi</taxon>
        <taxon>Dikarya</taxon>
        <taxon>Basidiomycota</taxon>
        <taxon>Agaricomycotina</taxon>
        <taxon>Dacrymycetes</taxon>
        <taxon>Dacrymycetales</taxon>
        <taxon>Dacrymycetaceae</taxon>
        <taxon>Calocera</taxon>
    </lineage>
</organism>
<evidence type="ECO:0000256" key="4">
    <source>
        <dbReference type="ARBA" id="ARBA00046271"/>
    </source>
</evidence>
<protein>
    <submittedName>
        <fullName evidence="5">Peroxisomal biogenesis factor 11</fullName>
    </submittedName>
</protein>